<evidence type="ECO:0000256" key="5">
    <source>
        <dbReference type="SAM" id="Phobius"/>
    </source>
</evidence>
<organism evidence="6 7">
    <name type="scientific">Isobaculum melis</name>
    <dbReference type="NCBI Taxonomy" id="142588"/>
    <lineage>
        <taxon>Bacteria</taxon>
        <taxon>Bacillati</taxon>
        <taxon>Bacillota</taxon>
        <taxon>Bacilli</taxon>
        <taxon>Lactobacillales</taxon>
        <taxon>Carnobacteriaceae</taxon>
        <taxon>Isobaculum</taxon>
    </lineage>
</organism>
<protein>
    <submittedName>
        <fullName evidence="6">TrbL/VirB6 plasmid conjugal transfer protein</fullName>
    </submittedName>
</protein>
<accession>A0A1H9TQA3</accession>
<feature type="region of interest" description="Disordered" evidence="4">
    <location>
        <begin position="616"/>
        <end position="673"/>
    </location>
</feature>
<dbReference type="Proteomes" id="UP000198948">
    <property type="component" value="Unassembled WGS sequence"/>
</dbReference>
<reference evidence="6 7" key="1">
    <citation type="submission" date="2016-10" db="EMBL/GenBank/DDBJ databases">
        <authorList>
            <person name="de Groot N.N."/>
        </authorList>
    </citation>
    <scope>NUCLEOTIDE SEQUENCE [LARGE SCALE GENOMIC DNA]</scope>
    <source>
        <strain evidence="6 7">DSM 13760</strain>
    </source>
</reference>
<dbReference type="AlphaFoldDB" id="A0A1H9TQA3"/>
<feature type="transmembrane region" description="Helical" evidence="5">
    <location>
        <begin position="158"/>
        <end position="179"/>
    </location>
</feature>
<evidence type="ECO:0000256" key="1">
    <source>
        <dbReference type="ARBA" id="ARBA00022692"/>
    </source>
</evidence>
<evidence type="ECO:0000313" key="6">
    <source>
        <dbReference type="EMBL" id="SER99139.1"/>
    </source>
</evidence>
<feature type="compositionally biased region" description="Basic and acidic residues" evidence="4">
    <location>
        <begin position="646"/>
        <end position="660"/>
    </location>
</feature>
<feature type="transmembrane region" description="Helical" evidence="5">
    <location>
        <begin position="348"/>
        <end position="367"/>
    </location>
</feature>
<evidence type="ECO:0000256" key="2">
    <source>
        <dbReference type="ARBA" id="ARBA00022989"/>
    </source>
</evidence>
<name>A0A1H9TQA3_9LACT</name>
<feature type="transmembrane region" description="Helical" evidence="5">
    <location>
        <begin position="388"/>
        <end position="405"/>
    </location>
</feature>
<keyword evidence="7" id="KW-1185">Reference proteome</keyword>
<gene>
    <name evidence="6" type="ORF">SAMN04488559_11548</name>
</gene>
<dbReference type="Pfam" id="PF04610">
    <property type="entry name" value="TrbL"/>
    <property type="match status" value="1"/>
</dbReference>
<feature type="transmembrane region" description="Helical" evidence="5">
    <location>
        <begin position="411"/>
        <end position="429"/>
    </location>
</feature>
<feature type="transmembrane region" description="Helical" evidence="5">
    <location>
        <begin position="95"/>
        <end position="118"/>
    </location>
</feature>
<feature type="transmembrane region" description="Helical" evidence="5">
    <location>
        <begin position="191"/>
        <end position="208"/>
    </location>
</feature>
<dbReference type="NCBIfam" id="NF046089">
    <property type="entry name" value="CD3337_EF1877"/>
    <property type="match status" value="1"/>
</dbReference>
<dbReference type="STRING" id="142588.SAMN04488559_11548"/>
<keyword evidence="1 5" id="KW-0812">Transmembrane</keyword>
<evidence type="ECO:0000313" key="7">
    <source>
        <dbReference type="Proteomes" id="UP000198948"/>
    </source>
</evidence>
<proteinExistence type="predicted"/>
<feature type="transmembrane region" description="Helical" evidence="5">
    <location>
        <begin position="21"/>
        <end position="42"/>
    </location>
</feature>
<keyword evidence="2 5" id="KW-1133">Transmembrane helix</keyword>
<dbReference type="EMBL" id="FOHA01000015">
    <property type="protein sequence ID" value="SER99139.1"/>
    <property type="molecule type" value="Genomic_DNA"/>
</dbReference>
<evidence type="ECO:0000256" key="3">
    <source>
        <dbReference type="ARBA" id="ARBA00023136"/>
    </source>
</evidence>
<keyword evidence="3 5" id="KW-0472">Membrane</keyword>
<sequence>MKTITRGRNMKKKRFRKTKKVLKVLGISLGTIFLTFFIIGLIPPLRVHATSWVKDTVGVIANYTKHPIDNYSLDFYIDTSGNWLPWNWGDGIMNAVYYALFLLTNMFWMLNALFSYFVGYIVEQAYNLDFVSKTIKKLAVNMQTLAGVDKNGFKYTGLFPKMVPILILIFGIHFTWVGLYKRKLTSALSKMLTFTMLLVGSMGFIAYSEDYLTKLNSFSVEFNRTVLSAGTKLSFGEGSNESATNNPETQIRETLFNIQIKQPWLLLQYDDTDITEERSEKILQYDPSADEEKRNKEVEAEVTKEGNTSMGYQNVGNRLGMTLMLLIVNAVISFVVLTLVGLKIFADVMFLMYAIFLPVAFIFSLFPNSQSLAMKGFLKMFNSMLTKAGITLILTVACSISALLYNTTNEYGFMLMAFVQIVSWIGIRYKSNELMGYMHLNHNDSEQVSQGLGRSVRKVTRTAGAFSRMRRYKNMKNAMSNRQANRTNGSAPQALQNKNVKKTRFKKTALQKSSELGRKAGRIGSVKDRVGSKFDKAKDNIKNTPTNLKYNARKAKQYGKSTLNNFRAGFDHEKLSKNQERNKARANRMKQARERTTKMNKDDFKVKQNRVEARMHTTARRTPEGTIQRKSSEHYGVKRNRVSTKTTREQNKSVKQRERNVSNYRKNMRKRGK</sequence>
<dbReference type="InterPro" id="IPR058112">
    <property type="entry name" value="CD3337_EF1877-like"/>
</dbReference>
<feature type="region of interest" description="Disordered" evidence="4">
    <location>
        <begin position="576"/>
        <end position="598"/>
    </location>
</feature>
<evidence type="ECO:0000256" key="4">
    <source>
        <dbReference type="SAM" id="MobiDB-lite"/>
    </source>
</evidence>
<dbReference type="InterPro" id="IPR007688">
    <property type="entry name" value="Conjugal_tfr_TrbL/VirB6"/>
</dbReference>
<dbReference type="GO" id="GO:0030255">
    <property type="term" value="P:protein secretion by the type IV secretion system"/>
    <property type="evidence" value="ECO:0007669"/>
    <property type="project" value="InterPro"/>
</dbReference>
<feature type="transmembrane region" description="Helical" evidence="5">
    <location>
        <begin position="319"/>
        <end position="342"/>
    </location>
</feature>